<gene>
    <name evidence="2" type="ORF">WMY93_021254</name>
</gene>
<dbReference type="Proteomes" id="UP001460270">
    <property type="component" value="Unassembled WGS sequence"/>
</dbReference>
<dbReference type="EMBL" id="JBBPFD010000015">
    <property type="protein sequence ID" value="KAK7895929.1"/>
    <property type="molecule type" value="Genomic_DNA"/>
</dbReference>
<comment type="caution">
    <text evidence="2">The sequence shown here is derived from an EMBL/GenBank/DDBJ whole genome shotgun (WGS) entry which is preliminary data.</text>
</comment>
<accession>A0AAW0NLD0</accession>
<proteinExistence type="predicted"/>
<dbReference type="AlphaFoldDB" id="A0AAW0NLD0"/>
<keyword evidence="3" id="KW-1185">Reference proteome</keyword>
<reference evidence="3" key="1">
    <citation type="submission" date="2024-04" db="EMBL/GenBank/DDBJ databases">
        <title>Salinicola lusitanus LLJ914,a marine bacterium isolated from the Okinawa Trough.</title>
        <authorList>
            <person name="Li J."/>
        </authorList>
    </citation>
    <scope>NUCLEOTIDE SEQUENCE [LARGE SCALE GENOMIC DNA]</scope>
</reference>
<organism evidence="2 3">
    <name type="scientific">Mugilogobius chulae</name>
    <name type="common">yellowstripe goby</name>
    <dbReference type="NCBI Taxonomy" id="88201"/>
    <lineage>
        <taxon>Eukaryota</taxon>
        <taxon>Metazoa</taxon>
        <taxon>Chordata</taxon>
        <taxon>Craniata</taxon>
        <taxon>Vertebrata</taxon>
        <taxon>Euteleostomi</taxon>
        <taxon>Actinopterygii</taxon>
        <taxon>Neopterygii</taxon>
        <taxon>Teleostei</taxon>
        <taxon>Neoteleostei</taxon>
        <taxon>Acanthomorphata</taxon>
        <taxon>Gobiaria</taxon>
        <taxon>Gobiiformes</taxon>
        <taxon>Gobioidei</taxon>
        <taxon>Gobiidae</taxon>
        <taxon>Gobionellinae</taxon>
        <taxon>Mugilogobius</taxon>
    </lineage>
</organism>
<evidence type="ECO:0000256" key="1">
    <source>
        <dbReference type="SAM" id="MobiDB-lite"/>
    </source>
</evidence>
<sequence>MDDSLLMPPSHQGSDKEVTSGKNFKHPRLRRDCGDERPGVVKGKGPEVVFGEVEHWHRSPDLTVRRMEKHCCPPVDCERESLFSRTRTGFTKRAHTVERIQRISKDTMDKCERGRGLTQRLP</sequence>
<feature type="region of interest" description="Disordered" evidence="1">
    <location>
        <begin position="1"/>
        <end position="44"/>
    </location>
</feature>
<evidence type="ECO:0000313" key="3">
    <source>
        <dbReference type="Proteomes" id="UP001460270"/>
    </source>
</evidence>
<feature type="compositionally biased region" description="Basic and acidic residues" evidence="1">
    <location>
        <begin position="30"/>
        <end position="39"/>
    </location>
</feature>
<evidence type="ECO:0000313" key="2">
    <source>
        <dbReference type="EMBL" id="KAK7895929.1"/>
    </source>
</evidence>
<protein>
    <submittedName>
        <fullName evidence="2">Uncharacterized protein</fullName>
    </submittedName>
</protein>
<name>A0AAW0NLD0_9GOBI</name>